<dbReference type="AlphaFoldDB" id="A0A937RR73"/>
<dbReference type="GO" id="GO:0032259">
    <property type="term" value="P:methylation"/>
    <property type="evidence" value="ECO:0007669"/>
    <property type="project" value="UniProtKB-KW"/>
</dbReference>
<keyword evidence="1" id="KW-0808">Transferase</keyword>
<dbReference type="EMBL" id="JAEACQ010000262">
    <property type="protein sequence ID" value="MBL7631208.1"/>
    <property type="molecule type" value="Genomic_DNA"/>
</dbReference>
<name>A0A937RR73_9ACTN</name>
<dbReference type="InterPro" id="IPR029063">
    <property type="entry name" value="SAM-dependent_MTases_sf"/>
</dbReference>
<dbReference type="SUPFAM" id="SSF53335">
    <property type="entry name" value="S-adenosyl-L-methionine-dependent methyltransferases"/>
    <property type="match status" value="1"/>
</dbReference>
<dbReference type="Gene3D" id="3.40.50.150">
    <property type="entry name" value="Vaccinia Virus protein VP39"/>
    <property type="match status" value="1"/>
</dbReference>
<proteinExistence type="predicted"/>
<dbReference type="RefSeq" id="WP_203006163.1">
    <property type="nucleotide sequence ID" value="NZ_JADWYU010000110.1"/>
</dbReference>
<organism evidence="3 4">
    <name type="scientific">Frankia nepalensis</name>
    <dbReference type="NCBI Taxonomy" id="1836974"/>
    <lineage>
        <taxon>Bacteria</taxon>
        <taxon>Bacillati</taxon>
        <taxon>Actinomycetota</taxon>
        <taxon>Actinomycetes</taxon>
        <taxon>Frankiales</taxon>
        <taxon>Frankiaceae</taxon>
        <taxon>Frankia</taxon>
    </lineage>
</organism>
<dbReference type="CDD" id="cd02440">
    <property type="entry name" value="AdoMet_MTases"/>
    <property type="match status" value="1"/>
</dbReference>
<keyword evidence="3" id="KW-0489">Methyltransferase</keyword>
<protein>
    <submittedName>
        <fullName evidence="3">Class I SAM-dependent methyltransferase</fullName>
    </submittedName>
</protein>
<dbReference type="GO" id="GO:0008168">
    <property type="term" value="F:methyltransferase activity"/>
    <property type="evidence" value="ECO:0007669"/>
    <property type="project" value="UniProtKB-KW"/>
</dbReference>
<comment type="caution">
    <text evidence="3">The sequence shown here is derived from an EMBL/GenBank/DDBJ whole genome shotgun (WGS) entry which is preliminary data.</text>
</comment>
<evidence type="ECO:0000256" key="1">
    <source>
        <dbReference type="ARBA" id="ARBA00022679"/>
    </source>
</evidence>
<dbReference type="PANTHER" id="PTHR43861">
    <property type="entry name" value="TRANS-ACONITATE 2-METHYLTRANSFERASE-RELATED"/>
    <property type="match status" value="1"/>
</dbReference>
<sequence>MSLEDTARDWTRHGNDDPLWAVLVDPAKRGGGWDIDDFLATGKEDVDTALGVLDRLGGTPTQTGVALDFGCGAGRLTQALAAHYDKVIGLDISEPMLATARRLDRTGGRADFQHNATADLAAIPTASVDLVFTSIVLQHVPPDAAEKYLLEFGRVLRPGGAAIILMPTGIRPTIQGLLFRYAPPAVVGALQQRLLHYPAPMQMNTLPVRIMTSHLSRAGLRIIGTTDEPQHAPHWNFTRYYAIRPKTSVA</sequence>
<reference evidence="3" key="1">
    <citation type="submission" date="2020-12" db="EMBL/GenBank/DDBJ databases">
        <title>Genomic characterization of non-nitrogen-fixing Frankia strains.</title>
        <authorList>
            <person name="Carlos-Shanley C."/>
            <person name="Guerra T."/>
            <person name="Hahn D."/>
        </authorList>
    </citation>
    <scope>NUCLEOTIDE SEQUENCE</scope>
    <source>
        <strain evidence="3">CN6</strain>
    </source>
</reference>
<evidence type="ECO:0000313" key="3">
    <source>
        <dbReference type="EMBL" id="MBL7631208.1"/>
    </source>
</evidence>
<dbReference type="Pfam" id="PF13649">
    <property type="entry name" value="Methyltransf_25"/>
    <property type="match status" value="1"/>
</dbReference>
<gene>
    <name evidence="3" type="ORF">I7412_29420</name>
</gene>
<dbReference type="Proteomes" id="UP000604475">
    <property type="component" value="Unassembled WGS sequence"/>
</dbReference>
<evidence type="ECO:0000259" key="2">
    <source>
        <dbReference type="Pfam" id="PF13649"/>
    </source>
</evidence>
<dbReference type="InterPro" id="IPR041698">
    <property type="entry name" value="Methyltransf_25"/>
</dbReference>
<feature type="domain" description="Methyltransferase" evidence="2">
    <location>
        <begin position="67"/>
        <end position="160"/>
    </location>
</feature>
<dbReference type="PANTHER" id="PTHR43861:SF3">
    <property type="entry name" value="PUTATIVE (AFU_ORTHOLOGUE AFUA_2G14390)-RELATED"/>
    <property type="match status" value="1"/>
</dbReference>
<evidence type="ECO:0000313" key="4">
    <source>
        <dbReference type="Proteomes" id="UP000604475"/>
    </source>
</evidence>
<keyword evidence="4" id="KW-1185">Reference proteome</keyword>
<accession>A0A937RR73</accession>